<accession>A0A5N6F9I6</accession>
<keyword evidence="3 6" id="KW-1133">Transmembrane helix</keyword>
<dbReference type="EMBL" id="ML733393">
    <property type="protein sequence ID" value="KAB8225745.1"/>
    <property type="molecule type" value="Genomic_DNA"/>
</dbReference>
<comment type="similarity">
    <text evidence="5">Belongs to the SAT4 family.</text>
</comment>
<sequence length="332" mass="37070">MPASSSQPSMTTGILVEYYVLTVIALILVIARLWMRMTVTRRNWGWDDYTIVIAWLCSVVGLILIQLAANLGSNPLHPTQSDPAKLRNIRYNTFFEMASIVCTLVTKFSICCYILRIRDDRQMRWALTGLMVPMTLITIAIIIVLSMSCTPLWSDSIPPVCVPVTGMYTAAYVQSALTIVVDLCLTSAPAIILWGVRIQRGRKIFICGLMSLGLIATTSNALRSYWQHYQTSRGLSFNMTWLTVFCILEQSAGIIAACIPACVPLFKRGKAKDDSRNGLLTSSRNYYELSNQDNVQKKPSTQVSCMNLGAGEEWPISVDPVFQSGRSTEWRI</sequence>
<name>A0A5N6F9I6_9EURO</name>
<dbReference type="Pfam" id="PF20684">
    <property type="entry name" value="Fung_rhodopsin"/>
    <property type="match status" value="1"/>
</dbReference>
<evidence type="ECO:0000259" key="7">
    <source>
        <dbReference type="Pfam" id="PF20684"/>
    </source>
</evidence>
<evidence type="ECO:0000313" key="9">
    <source>
        <dbReference type="Proteomes" id="UP000326799"/>
    </source>
</evidence>
<evidence type="ECO:0000256" key="2">
    <source>
        <dbReference type="ARBA" id="ARBA00022692"/>
    </source>
</evidence>
<evidence type="ECO:0000256" key="4">
    <source>
        <dbReference type="ARBA" id="ARBA00023136"/>
    </source>
</evidence>
<feature type="transmembrane region" description="Helical" evidence="6">
    <location>
        <begin position="12"/>
        <end position="34"/>
    </location>
</feature>
<feature type="transmembrane region" description="Helical" evidence="6">
    <location>
        <begin position="242"/>
        <end position="266"/>
    </location>
</feature>
<organism evidence="8 9">
    <name type="scientific">Aspergillus novoparasiticus</name>
    <dbReference type="NCBI Taxonomy" id="986946"/>
    <lineage>
        <taxon>Eukaryota</taxon>
        <taxon>Fungi</taxon>
        <taxon>Dikarya</taxon>
        <taxon>Ascomycota</taxon>
        <taxon>Pezizomycotina</taxon>
        <taxon>Eurotiomycetes</taxon>
        <taxon>Eurotiomycetidae</taxon>
        <taxon>Eurotiales</taxon>
        <taxon>Aspergillaceae</taxon>
        <taxon>Aspergillus</taxon>
        <taxon>Aspergillus subgen. Circumdati</taxon>
    </lineage>
</organism>
<feature type="transmembrane region" description="Helical" evidence="6">
    <location>
        <begin position="127"/>
        <end position="153"/>
    </location>
</feature>
<gene>
    <name evidence="8" type="ORF">BDV33DRAFT_198156</name>
</gene>
<dbReference type="GO" id="GO:0016020">
    <property type="term" value="C:membrane"/>
    <property type="evidence" value="ECO:0007669"/>
    <property type="project" value="UniProtKB-SubCell"/>
</dbReference>
<evidence type="ECO:0000256" key="6">
    <source>
        <dbReference type="SAM" id="Phobius"/>
    </source>
</evidence>
<keyword evidence="4 6" id="KW-0472">Membrane</keyword>
<protein>
    <recommendedName>
        <fullName evidence="7">Rhodopsin domain-containing protein</fullName>
    </recommendedName>
</protein>
<dbReference type="InterPro" id="IPR052337">
    <property type="entry name" value="SAT4-like"/>
</dbReference>
<feature type="transmembrane region" description="Helical" evidence="6">
    <location>
        <begin position="46"/>
        <end position="69"/>
    </location>
</feature>
<dbReference type="InterPro" id="IPR049326">
    <property type="entry name" value="Rhodopsin_dom_fungi"/>
</dbReference>
<evidence type="ECO:0000256" key="1">
    <source>
        <dbReference type="ARBA" id="ARBA00004141"/>
    </source>
</evidence>
<feature type="transmembrane region" description="Helical" evidence="6">
    <location>
        <begin position="173"/>
        <end position="196"/>
    </location>
</feature>
<feature type="transmembrane region" description="Helical" evidence="6">
    <location>
        <begin position="89"/>
        <end position="115"/>
    </location>
</feature>
<dbReference type="Proteomes" id="UP000326799">
    <property type="component" value="Unassembled WGS sequence"/>
</dbReference>
<feature type="domain" description="Rhodopsin" evidence="7">
    <location>
        <begin position="31"/>
        <end position="268"/>
    </location>
</feature>
<reference evidence="8 9" key="1">
    <citation type="submission" date="2019-04" db="EMBL/GenBank/DDBJ databases">
        <title>Fungal friends and foes A comparative genomics study of 23 Aspergillus species from section Flavi.</title>
        <authorList>
            <consortium name="DOE Joint Genome Institute"/>
            <person name="Kjaerbolling I."/>
            <person name="Vesth T.C."/>
            <person name="Frisvad J.C."/>
            <person name="Nybo J.L."/>
            <person name="Theobald S."/>
            <person name="Kildgaard S."/>
            <person name="Petersen T.I."/>
            <person name="Kuo A."/>
            <person name="Sato A."/>
            <person name="Lyhne E.K."/>
            <person name="Kogle M.E."/>
            <person name="Wiebenga A."/>
            <person name="Kun R.S."/>
            <person name="Lubbers R.J."/>
            <person name="Makela M.R."/>
            <person name="Barry K."/>
            <person name="Chovatia M."/>
            <person name="Clum A."/>
            <person name="Daum C."/>
            <person name="Haridas S."/>
            <person name="He G."/>
            <person name="LaButti K."/>
            <person name="Lipzen A."/>
            <person name="Mondo S."/>
            <person name="Pangilinan J."/>
            <person name="Riley R."/>
            <person name="Salamov A."/>
            <person name="Simmons B.A."/>
            <person name="Magnuson J.K."/>
            <person name="Henrissat B."/>
            <person name="Mortensen U.H."/>
            <person name="Larsen T.O."/>
            <person name="De vries R.P."/>
            <person name="Grigoriev I.V."/>
            <person name="Machida M."/>
            <person name="Baker S.E."/>
            <person name="Andersen M.R."/>
        </authorList>
    </citation>
    <scope>NUCLEOTIDE SEQUENCE [LARGE SCALE GENOMIC DNA]</scope>
    <source>
        <strain evidence="8 9">CBS 126849</strain>
    </source>
</reference>
<feature type="transmembrane region" description="Helical" evidence="6">
    <location>
        <begin position="203"/>
        <end position="222"/>
    </location>
</feature>
<dbReference type="PANTHER" id="PTHR33048:SF123">
    <property type="entry name" value="INTEGRAL MEMBRANE PROTEIN"/>
    <property type="match status" value="1"/>
</dbReference>
<evidence type="ECO:0000313" key="8">
    <source>
        <dbReference type="EMBL" id="KAB8225745.1"/>
    </source>
</evidence>
<keyword evidence="9" id="KW-1185">Reference proteome</keyword>
<evidence type="ECO:0000256" key="5">
    <source>
        <dbReference type="ARBA" id="ARBA00038359"/>
    </source>
</evidence>
<dbReference type="AlphaFoldDB" id="A0A5N6F9I6"/>
<proteinExistence type="inferred from homology"/>
<dbReference type="PANTHER" id="PTHR33048">
    <property type="entry name" value="PTH11-LIKE INTEGRAL MEMBRANE PROTEIN (AFU_ORTHOLOGUE AFUA_5G11245)"/>
    <property type="match status" value="1"/>
</dbReference>
<evidence type="ECO:0000256" key="3">
    <source>
        <dbReference type="ARBA" id="ARBA00022989"/>
    </source>
</evidence>
<comment type="subcellular location">
    <subcellularLocation>
        <location evidence="1">Membrane</location>
        <topology evidence="1">Multi-pass membrane protein</topology>
    </subcellularLocation>
</comment>
<keyword evidence="2 6" id="KW-0812">Transmembrane</keyword>